<dbReference type="GO" id="GO:0016740">
    <property type="term" value="F:transferase activity"/>
    <property type="evidence" value="ECO:0007669"/>
    <property type="project" value="UniProtKB-KW"/>
</dbReference>
<protein>
    <submittedName>
        <fullName evidence="1">Acyl-CoA transferase</fullName>
    </submittedName>
</protein>
<dbReference type="EMBL" id="VFFF01000001">
    <property type="protein sequence ID" value="TNY32916.1"/>
    <property type="molecule type" value="Genomic_DNA"/>
</dbReference>
<keyword evidence="1" id="KW-0808">Transferase</keyword>
<evidence type="ECO:0000313" key="2">
    <source>
        <dbReference type="Proteomes" id="UP000314011"/>
    </source>
</evidence>
<dbReference type="RefSeq" id="WP_140193599.1">
    <property type="nucleotide sequence ID" value="NZ_CP065915.1"/>
</dbReference>
<name>A0A5C5GHJ2_9RHOB</name>
<evidence type="ECO:0000313" key="1">
    <source>
        <dbReference type="EMBL" id="TNY32916.1"/>
    </source>
</evidence>
<sequence>MPSTYETILSALKAALEAGTDAVVMRADDAQESFAVPPEGAILIVEGEPGAPELLMSPLSYTYEHGIELELYVTGENNITGFDALRVAVGAVLAADRFLGGAVTWLDWAPAVPNDDPIDGNDAIRTGLIPVTVTYTTSNPLT</sequence>
<comment type="caution">
    <text evidence="1">The sequence shown here is derived from an EMBL/GenBank/DDBJ whole genome shotgun (WGS) entry which is preliminary data.</text>
</comment>
<dbReference type="AlphaFoldDB" id="A0A5C5GHJ2"/>
<dbReference type="OrthoDB" id="7205837at2"/>
<dbReference type="Proteomes" id="UP000314011">
    <property type="component" value="Unassembled WGS sequence"/>
</dbReference>
<keyword evidence="2" id="KW-1185">Reference proteome</keyword>
<proteinExistence type="predicted"/>
<accession>A0A5C5GHJ2</accession>
<reference evidence="1 2" key="1">
    <citation type="submission" date="2019-06" db="EMBL/GenBank/DDBJ databases">
        <title>Genome of new Rhodobacteraceae sp. SM1903.</title>
        <authorList>
            <person name="Ren X."/>
        </authorList>
    </citation>
    <scope>NUCLEOTIDE SEQUENCE [LARGE SCALE GENOMIC DNA]</scope>
    <source>
        <strain evidence="1 2">SM1903</strain>
    </source>
</reference>
<gene>
    <name evidence="1" type="ORF">FHY64_06465</name>
</gene>
<organism evidence="1 2">
    <name type="scientific">Pelagovum pacificum</name>
    <dbReference type="NCBI Taxonomy" id="2588711"/>
    <lineage>
        <taxon>Bacteria</taxon>
        <taxon>Pseudomonadati</taxon>
        <taxon>Pseudomonadota</taxon>
        <taxon>Alphaproteobacteria</taxon>
        <taxon>Rhodobacterales</taxon>
        <taxon>Paracoccaceae</taxon>
        <taxon>Pelagovum</taxon>
    </lineage>
</organism>